<feature type="domain" description="TRAM" evidence="7">
    <location>
        <begin position="21"/>
        <end position="79"/>
    </location>
</feature>
<accession>A0A538TLQ1</accession>
<dbReference type="CDD" id="cd02440">
    <property type="entry name" value="AdoMet_MTases"/>
    <property type="match status" value="1"/>
</dbReference>
<dbReference type="NCBIfam" id="TIGR00479">
    <property type="entry name" value="rumA"/>
    <property type="match status" value="1"/>
</dbReference>
<keyword evidence="3 4" id="KW-0949">S-adenosyl-L-methionine</keyword>
<feature type="active site" description="Nucleophile" evidence="4">
    <location>
        <position position="438"/>
    </location>
</feature>
<dbReference type="Pfam" id="PF01938">
    <property type="entry name" value="TRAM"/>
    <property type="match status" value="1"/>
</dbReference>
<organism evidence="8 9">
    <name type="scientific">Eiseniibacteriota bacterium</name>
    <dbReference type="NCBI Taxonomy" id="2212470"/>
    <lineage>
        <taxon>Bacteria</taxon>
        <taxon>Candidatus Eiseniibacteriota</taxon>
    </lineage>
</organism>
<dbReference type="PROSITE" id="PS01231">
    <property type="entry name" value="TRMA_2"/>
    <property type="match status" value="1"/>
</dbReference>
<evidence type="ECO:0000313" key="8">
    <source>
        <dbReference type="EMBL" id="TMQ64540.1"/>
    </source>
</evidence>
<dbReference type="GO" id="GO:0001510">
    <property type="term" value="P:RNA methylation"/>
    <property type="evidence" value="ECO:0007669"/>
    <property type="project" value="UniProtKB-ARBA"/>
</dbReference>
<dbReference type="Gene3D" id="3.40.50.150">
    <property type="entry name" value="Vaccinia Virus protein VP39"/>
    <property type="match status" value="1"/>
</dbReference>
<evidence type="ECO:0000256" key="2">
    <source>
        <dbReference type="ARBA" id="ARBA00022679"/>
    </source>
</evidence>
<dbReference type="AlphaFoldDB" id="A0A538TLQ1"/>
<reference evidence="8 9" key="1">
    <citation type="journal article" date="2019" name="Nat. Microbiol.">
        <title>Mediterranean grassland soil C-N compound turnover is dependent on rainfall and depth, and is mediated by genomically divergent microorganisms.</title>
        <authorList>
            <person name="Diamond S."/>
            <person name="Andeer P.F."/>
            <person name="Li Z."/>
            <person name="Crits-Christoph A."/>
            <person name="Burstein D."/>
            <person name="Anantharaman K."/>
            <person name="Lane K.R."/>
            <person name="Thomas B.C."/>
            <person name="Pan C."/>
            <person name="Northen T.R."/>
            <person name="Banfield J.F."/>
        </authorList>
    </citation>
    <scope>NUCLEOTIDE SEQUENCE [LARGE SCALE GENOMIC DNA]</scope>
    <source>
        <strain evidence="8">WS_9</strain>
    </source>
</reference>
<feature type="region of interest" description="Disordered" evidence="6">
    <location>
        <begin position="1"/>
        <end position="21"/>
    </location>
</feature>
<dbReference type="SUPFAM" id="SSF53335">
    <property type="entry name" value="S-adenosyl-L-methionine-dependent methyltransferases"/>
    <property type="match status" value="1"/>
</dbReference>
<comment type="similarity">
    <text evidence="4">Belongs to the class I-like SAM-binding methyltransferase superfamily. RNA M5U methyltransferase family.</text>
</comment>
<dbReference type="InterPro" id="IPR012340">
    <property type="entry name" value="NA-bd_OB-fold"/>
</dbReference>
<dbReference type="FunFam" id="3.40.50.150:FF:000009">
    <property type="entry name" value="23S rRNA (Uracil(1939)-C(5))-methyltransferase RlmD"/>
    <property type="match status" value="1"/>
</dbReference>
<dbReference type="PANTHER" id="PTHR11061:SF30">
    <property type="entry name" value="TRNA (URACIL(54)-C(5))-METHYLTRANSFERASE"/>
    <property type="match status" value="1"/>
</dbReference>
<sequence>MMHLPIASMDPAGRDSRGATEVRRGQTLELEIEDLAFGGRALSRVNGLVVFVENALPGDRVVATVYRKKRQYAEARAERILRPAPHRVDARCGHAAICGGCRFQDLEYSEQIRHKERQVEECLAHLGRVRVASRPAIQAPSQYHYRNKMEYSFGRDSEGRLTLGLHRRGFFDRPFDLDRCHIATPISSQIVAHVREAARRDQLQPYDTRRHEGLLRFVMVREGVRTGQVMVNLVATEPHPAFERMAASLQKAFPAVSSVLLNLTRRKAQVAIGDEERVLAGSATILESLGGLTFEISSASFFQTNTEQAERLLQTALEGLALSGTERVLDVYSGTGTFTLPIAGLAREAIGIESSAVAVRDAERNAERNGIRNVAFWTGEAMEVLRDRLGLGPRDSSRPFERPTIDAVLVDPPRAGLHPGVVSRLIHLGAPRLVYVSCNPSTLARDLGLFCESRYRIAWVQPVDMFPHTPHIECVATLERADG</sequence>
<dbReference type="InterPro" id="IPR029063">
    <property type="entry name" value="SAM-dependent_MTases_sf"/>
</dbReference>
<dbReference type="Gene3D" id="2.40.50.1070">
    <property type="match status" value="1"/>
</dbReference>
<proteinExistence type="inferred from homology"/>
<evidence type="ECO:0000259" key="7">
    <source>
        <dbReference type="PROSITE" id="PS50926"/>
    </source>
</evidence>
<dbReference type="InterPro" id="IPR030390">
    <property type="entry name" value="MeTrfase_TrmA_AS"/>
</dbReference>
<dbReference type="EMBL" id="VBOZ01000019">
    <property type="protein sequence ID" value="TMQ64540.1"/>
    <property type="molecule type" value="Genomic_DNA"/>
</dbReference>
<feature type="binding site" evidence="4">
    <location>
        <position position="303"/>
    </location>
    <ligand>
        <name>S-adenosyl-L-methionine</name>
        <dbReference type="ChEBI" id="CHEBI:59789"/>
    </ligand>
</feature>
<dbReference type="InterPro" id="IPR030391">
    <property type="entry name" value="MeTrfase_TrmA_CS"/>
</dbReference>
<dbReference type="Pfam" id="PF05958">
    <property type="entry name" value="tRNA_U5-meth_tr"/>
    <property type="match status" value="1"/>
</dbReference>
<dbReference type="GO" id="GO:0008757">
    <property type="term" value="F:S-adenosylmethionine-dependent methyltransferase activity"/>
    <property type="evidence" value="ECO:0007669"/>
    <property type="project" value="UniProtKB-ARBA"/>
</dbReference>
<evidence type="ECO:0000256" key="3">
    <source>
        <dbReference type="ARBA" id="ARBA00022691"/>
    </source>
</evidence>
<evidence type="ECO:0000256" key="6">
    <source>
        <dbReference type="SAM" id="MobiDB-lite"/>
    </source>
</evidence>
<dbReference type="InterPro" id="IPR002792">
    <property type="entry name" value="TRAM_dom"/>
</dbReference>
<evidence type="ECO:0000256" key="5">
    <source>
        <dbReference type="PROSITE-ProRule" id="PRU10015"/>
    </source>
</evidence>
<dbReference type="Gene3D" id="2.40.50.140">
    <property type="entry name" value="Nucleic acid-binding proteins"/>
    <property type="match status" value="1"/>
</dbReference>
<dbReference type="InterPro" id="IPR010280">
    <property type="entry name" value="U5_MeTrfase_fam"/>
</dbReference>
<dbReference type="PROSITE" id="PS51687">
    <property type="entry name" value="SAM_MT_RNA_M5U"/>
    <property type="match status" value="1"/>
</dbReference>
<evidence type="ECO:0000313" key="9">
    <source>
        <dbReference type="Proteomes" id="UP000317691"/>
    </source>
</evidence>
<dbReference type="SUPFAM" id="SSF50249">
    <property type="entry name" value="Nucleic acid-binding proteins"/>
    <property type="match status" value="1"/>
</dbReference>
<dbReference type="GO" id="GO:0008173">
    <property type="term" value="F:RNA methyltransferase activity"/>
    <property type="evidence" value="ECO:0007669"/>
    <property type="project" value="InterPro"/>
</dbReference>
<feature type="compositionally biased region" description="Basic and acidic residues" evidence="6">
    <location>
        <begin position="12"/>
        <end position="21"/>
    </location>
</feature>
<dbReference type="Proteomes" id="UP000317691">
    <property type="component" value="Unassembled WGS sequence"/>
</dbReference>
<keyword evidence="1 4" id="KW-0489">Methyltransferase</keyword>
<dbReference type="GO" id="GO:0006396">
    <property type="term" value="P:RNA processing"/>
    <property type="evidence" value="ECO:0007669"/>
    <property type="project" value="InterPro"/>
</dbReference>
<name>A0A538TLQ1_UNCEI</name>
<gene>
    <name evidence="8" type="primary">rlmD</name>
    <name evidence="8" type="ORF">E6K79_07470</name>
</gene>
<feature type="binding site" evidence="4">
    <location>
        <position position="353"/>
    </location>
    <ligand>
        <name>S-adenosyl-L-methionine</name>
        <dbReference type="ChEBI" id="CHEBI:59789"/>
    </ligand>
</feature>
<dbReference type="PROSITE" id="PS01230">
    <property type="entry name" value="TRMA_1"/>
    <property type="match status" value="1"/>
</dbReference>
<protein>
    <submittedName>
        <fullName evidence="8">23S rRNA (Uracil(1939)-C(5))-methyltransferase RlmD</fullName>
        <ecNumber evidence="8">2.1.1.190</ecNumber>
    </submittedName>
</protein>
<evidence type="ECO:0000256" key="4">
    <source>
        <dbReference type="PROSITE-ProRule" id="PRU01024"/>
    </source>
</evidence>
<dbReference type="FunFam" id="2.40.50.1070:FF:000003">
    <property type="entry name" value="23S rRNA (Uracil-5-)-methyltransferase RumA"/>
    <property type="match status" value="1"/>
</dbReference>
<dbReference type="PROSITE" id="PS50926">
    <property type="entry name" value="TRAM"/>
    <property type="match status" value="1"/>
</dbReference>
<comment type="caution">
    <text evidence="8">The sequence shown here is derived from an EMBL/GenBank/DDBJ whole genome shotgun (WGS) entry which is preliminary data.</text>
</comment>
<keyword evidence="2 4" id="KW-0808">Transferase</keyword>
<dbReference type="EC" id="2.1.1.190" evidence="8"/>
<feature type="binding site" evidence="4">
    <location>
        <position position="411"/>
    </location>
    <ligand>
        <name>S-adenosyl-L-methionine</name>
        <dbReference type="ChEBI" id="CHEBI:59789"/>
    </ligand>
</feature>
<evidence type="ECO:0000256" key="1">
    <source>
        <dbReference type="ARBA" id="ARBA00022603"/>
    </source>
</evidence>
<dbReference type="PANTHER" id="PTHR11061">
    <property type="entry name" value="RNA M5U METHYLTRANSFERASE"/>
    <property type="match status" value="1"/>
</dbReference>
<feature type="binding site" evidence="4">
    <location>
        <position position="332"/>
    </location>
    <ligand>
        <name>S-adenosyl-L-methionine</name>
        <dbReference type="ChEBI" id="CHEBI:59789"/>
    </ligand>
</feature>
<feature type="active site" evidence="5">
    <location>
        <position position="438"/>
    </location>
</feature>